<dbReference type="Gene3D" id="2.170.300.10">
    <property type="entry name" value="Tie2 ligand-binding domain superfamily"/>
    <property type="match status" value="1"/>
</dbReference>
<gene>
    <name evidence="3" type="ORF">MEUPH1_LOCUS7395</name>
</gene>
<sequence>MESILPSSECANGGFPNKNGCTCPPGFKGNKCEHGCGSNTFGIDCTGICSMRQTQCRQMMFCTKGFGCNCPAGYRGDDCTTGLE</sequence>
<proteinExistence type="predicted"/>
<dbReference type="PROSITE" id="PS01186">
    <property type="entry name" value="EGF_2"/>
    <property type="match status" value="1"/>
</dbReference>
<evidence type="ECO:0000313" key="3">
    <source>
        <dbReference type="EMBL" id="CAI6351002.1"/>
    </source>
</evidence>
<protein>
    <recommendedName>
        <fullName evidence="1 2">EGF-like domain-containing protein</fullName>
    </recommendedName>
</protein>
<dbReference type="PROSITE" id="PS00022">
    <property type="entry name" value="EGF_1"/>
    <property type="match status" value="2"/>
</dbReference>
<dbReference type="AlphaFoldDB" id="A0AAV0W5E7"/>
<feature type="domain" description="EGF-like" evidence="1 2">
    <location>
        <begin position="68"/>
        <end position="79"/>
    </location>
</feature>
<evidence type="ECO:0000313" key="4">
    <source>
        <dbReference type="Proteomes" id="UP001160148"/>
    </source>
</evidence>
<organism evidence="3 4">
    <name type="scientific">Macrosiphum euphorbiae</name>
    <name type="common">potato aphid</name>
    <dbReference type="NCBI Taxonomy" id="13131"/>
    <lineage>
        <taxon>Eukaryota</taxon>
        <taxon>Metazoa</taxon>
        <taxon>Ecdysozoa</taxon>
        <taxon>Arthropoda</taxon>
        <taxon>Hexapoda</taxon>
        <taxon>Insecta</taxon>
        <taxon>Pterygota</taxon>
        <taxon>Neoptera</taxon>
        <taxon>Paraneoptera</taxon>
        <taxon>Hemiptera</taxon>
        <taxon>Sternorrhyncha</taxon>
        <taxon>Aphidomorpha</taxon>
        <taxon>Aphidoidea</taxon>
        <taxon>Aphididae</taxon>
        <taxon>Macrosiphini</taxon>
        <taxon>Macrosiphum</taxon>
    </lineage>
</organism>
<evidence type="ECO:0000259" key="1">
    <source>
        <dbReference type="PROSITE" id="PS00022"/>
    </source>
</evidence>
<feature type="domain" description="EGF-like" evidence="1">
    <location>
        <begin position="21"/>
        <end position="32"/>
    </location>
</feature>
<evidence type="ECO:0000259" key="2">
    <source>
        <dbReference type="PROSITE" id="PS01186"/>
    </source>
</evidence>
<dbReference type="Proteomes" id="UP001160148">
    <property type="component" value="Unassembled WGS sequence"/>
</dbReference>
<name>A0AAV0W5E7_9HEMI</name>
<keyword evidence="4" id="KW-1185">Reference proteome</keyword>
<reference evidence="3 4" key="1">
    <citation type="submission" date="2023-01" db="EMBL/GenBank/DDBJ databases">
        <authorList>
            <person name="Whitehead M."/>
        </authorList>
    </citation>
    <scope>NUCLEOTIDE SEQUENCE [LARGE SCALE GENOMIC DNA]</scope>
</reference>
<accession>A0AAV0W5E7</accession>
<dbReference type="InterPro" id="IPR000742">
    <property type="entry name" value="EGF"/>
</dbReference>
<dbReference type="EMBL" id="CARXXK010000001">
    <property type="protein sequence ID" value="CAI6351002.1"/>
    <property type="molecule type" value="Genomic_DNA"/>
</dbReference>
<comment type="caution">
    <text evidence="3">The sequence shown here is derived from an EMBL/GenBank/DDBJ whole genome shotgun (WGS) entry which is preliminary data.</text>
</comment>